<keyword evidence="3" id="KW-1185">Reference proteome</keyword>
<reference evidence="2 3" key="1">
    <citation type="journal article" date="2018" name="Sci. Rep.">
        <title>Genome sequence of the cauliflower mushroom Sparassis crispa (Hanabiratake) and its association with beneficial usage.</title>
        <authorList>
            <person name="Kiyama R."/>
            <person name="Furutani Y."/>
            <person name="Kawaguchi K."/>
            <person name="Nakanishi T."/>
        </authorList>
    </citation>
    <scope>NUCLEOTIDE SEQUENCE [LARGE SCALE GENOMIC DNA]</scope>
</reference>
<sequence length="154" mass="17501">MPPTVQDLNIGHCTALRNLDLLQVHGISLAEILRIISPNCHLHKLDIFMIPGEVDCEWESAARILDEPQFLTLREFRLDVREIVEEGKRRISDCFDALRRRGVDFRLFFDQYPYHGDSPTISAGQSKTPELQVEDEQSSGVPLTSSDDVHQSSV</sequence>
<dbReference type="Proteomes" id="UP000287166">
    <property type="component" value="Unassembled WGS sequence"/>
</dbReference>
<evidence type="ECO:0000313" key="3">
    <source>
        <dbReference type="Proteomes" id="UP000287166"/>
    </source>
</evidence>
<dbReference type="AlphaFoldDB" id="A0A401GT07"/>
<evidence type="ECO:0000256" key="1">
    <source>
        <dbReference type="SAM" id="MobiDB-lite"/>
    </source>
</evidence>
<proteinExistence type="predicted"/>
<dbReference type="RefSeq" id="XP_027616268.1">
    <property type="nucleotide sequence ID" value="XM_027760467.1"/>
</dbReference>
<evidence type="ECO:0000313" key="2">
    <source>
        <dbReference type="EMBL" id="GBE85355.1"/>
    </source>
</evidence>
<protein>
    <recommendedName>
        <fullName evidence="4">F-box domain-containing protein</fullName>
    </recommendedName>
</protein>
<gene>
    <name evidence="2" type="ORF">SCP_0705420</name>
</gene>
<accession>A0A401GT07</accession>
<organism evidence="2 3">
    <name type="scientific">Sparassis crispa</name>
    <dbReference type="NCBI Taxonomy" id="139825"/>
    <lineage>
        <taxon>Eukaryota</taxon>
        <taxon>Fungi</taxon>
        <taxon>Dikarya</taxon>
        <taxon>Basidiomycota</taxon>
        <taxon>Agaricomycotina</taxon>
        <taxon>Agaricomycetes</taxon>
        <taxon>Polyporales</taxon>
        <taxon>Sparassidaceae</taxon>
        <taxon>Sparassis</taxon>
    </lineage>
</organism>
<dbReference type="EMBL" id="BFAD01000007">
    <property type="protein sequence ID" value="GBE85355.1"/>
    <property type="molecule type" value="Genomic_DNA"/>
</dbReference>
<evidence type="ECO:0008006" key="4">
    <source>
        <dbReference type="Google" id="ProtNLM"/>
    </source>
</evidence>
<comment type="caution">
    <text evidence="2">The sequence shown here is derived from an EMBL/GenBank/DDBJ whole genome shotgun (WGS) entry which is preliminary data.</text>
</comment>
<name>A0A401GT07_9APHY</name>
<feature type="compositionally biased region" description="Polar residues" evidence="1">
    <location>
        <begin position="119"/>
        <end position="129"/>
    </location>
</feature>
<dbReference type="InParanoid" id="A0A401GT07"/>
<dbReference type="GeneID" id="38782272"/>
<feature type="region of interest" description="Disordered" evidence="1">
    <location>
        <begin position="119"/>
        <end position="154"/>
    </location>
</feature>